<keyword evidence="9 10" id="KW-0472">Membrane</keyword>
<comment type="caution">
    <text evidence="11">The sequence shown here is derived from an EMBL/GenBank/DDBJ whole genome shotgun (WGS) entry which is preliminary data.</text>
</comment>
<evidence type="ECO:0000256" key="10">
    <source>
        <dbReference type="RuleBase" id="RU364125"/>
    </source>
</evidence>
<keyword evidence="10" id="KW-0997">Cell inner membrane</keyword>
<evidence type="ECO:0000256" key="9">
    <source>
        <dbReference type="ARBA" id="ARBA00023136"/>
    </source>
</evidence>
<keyword evidence="12" id="KW-1185">Reference proteome</keyword>
<keyword evidence="11" id="KW-0969">Cilium</keyword>
<dbReference type="EMBL" id="JANIBC010000001">
    <property type="protein sequence ID" value="MCQ8184065.1"/>
    <property type="molecule type" value="Genomic_DNA"/>
</dbReference>
<proteinExistence type="inferred from homology"/>
<keyword evidence="11" id="KW-0966">Cell projection</keyword>
<keyword evidence="6" id="KW-0812">Transmembrane</keyword>
<dbReference type="RefSeq" id="WP_256617871.1">
    <property type="nucleotide sequence ID" value="NZ_JANIBC010000001.1"/>
</dbReference>
<dbReference type="AlphaFoldDB" id="A0A9X2RGK4"/>
<protein>
    <recommendedName>
        <fullName evidence="10">Flagellar protein FliL</fullName>
    </recommendedName>
</protein>
<dbReference type="GO" id="GO:0071973">
    <property type="term" value="P:bacterial-type flagellum-dependent cell motility"/>
    <property type="evidence" value="ECO:0007669"/>
    <property type="project" value="InterPro"/>
</dbReference>
<sequence length="157" mass="17025">MQPKANSKPLGRRRLTIGAVLASVSLLSIGGAALSGFPGMPEAAQKAHAAPAKKKKAKGESEVVVFEPFVVALPGQSTARSLRLRFAVAIDTKVPDDVLAEKLQLRDEFLAVVYELDTEKLRTRGGFRYLRDELTTTAKTRFGEKCGALLLTEFIIL</sequence>
<dbReference type="GO" id="GO:0006935">
    <property type="term" value="P:chemotaxis"/>
    <property type="evidence" value="ECO:0007669"/>
    <property type="project" value="UniProtKB-KW"/>
</dbReference>
<accession>A0A9X2RGK4</accession>
<keyword evidence="4" id="KW-1003">Cell membrane</keyword>
<evidence type="ECO:0000256" key="2">
    <source>
        <dbReference type="ARBA" id="ARBA00004162"/>
    </source>
</evidence>
<name>A0A9X2RGK4_9PROT</name>
<comment type="subcellular location">
    <subcellularLocation>
        <location evidence="10">Cell inner membrane</location>
    </subcellularLocation>
    <subcellularLocation>
        <location evidence="2">Cell membrane</location>
        <topology evidence="2">Single-pass membrane protein</topology>
    </subcellularLocation>
</comment>
<comment type="similarity">
    <text evidence="3 10">Belongs to the FliL family.</text>
</comment>
<dbReference type="Pfam" id="PF03748">
    <property type="entry name" value="FliL"/>
    <property type="match status" value="1"/>
</dbReference>
<comment type="function">
    <text evidence="1 10">Controls the rotational direction of flagella during chemotaxis.</text>
</comment>
<keyword evidence="11" id="KW-0282">Flagellum</keyword>
<evidence type="ECO:0000256" key="8">
    <source>
        <dbReference type="ARBA" id="ARBA00022989"/>
    </source>
</evidence>
<evidence type="ECO:0000256" key="5">
    <source>
        <dbReference type="ARBA" id="ARBA00022500"/>
    </source>
</evidence>
<keyword evidence="5 10" id="KW-0145">Chemotaxis</keyword>
<organism evidence="11 12">
    <name type="scientific">Parvularcula maris</name>
    <dbReference type="NCBI Taxonomy" id="2965077"/>
    <lineage>
        <taxon>Bacteria</taxon>
        <taxon>Pseudomonadati</taxon>
        <taxon>Pseudomonadota</taxon>
        <taxon>Alphaproteobacteria</taxon>
        <taxon>Parvularculales</taxon>
        <taxon>Parvularculaceae</taxon>
        <taxon>Parvularcula</taxon>
    </lineage>
</organism>
<gene>
    <name evidence="11" type="ORF">NOG11_01565</name>
</gene>
<dbReference type="GO" id="GO:0005886">
    <property type="term" value="C:plasma membrane"/>
    <property type="evidence" value="ECO:0007669"/>
    <property type="project" value="UniProtKB-SubCell"/>
</dbReference>
<evidence type="ECO:0000256" key="3">
    <source>
        <dbReference type="ARBA" id="ARBA00008281"/>
    </source>
</evidence>
<evidence type="ECO:0000256" key="7">
    <source>
        <dbReference type="ARBA" id="ARBA00022779"/>
    </source>
</evidence>
<reference evidence="11" key="1">
    <citation type="submission" date="2022-07" db="EMBL/GenBank/DDBJ databases">
        <title>Parvularcula maris sp. nov., an algicidal bacterium isolated from seawater.</title>
        <authorList>
            <person name="Li F."/>
        </authorList>
    </citation>
    <scope>NUCLEOTIDE SEQUENCE</scope>
    <source>
        <strain evidence="11">BGMRC 0090</strain>
    </source>
</reference>
<evidence type="ECO:0000313" key="11">
    <source>
        <dbReference type="EMBL" id="MCQ8184065.1"/>
    </source>
</evidence>
<evidence type="ECO:0000256" key="4">
    <source>
        <dbReference type="ARBA" id="ARBA00022475"/>
    </source>
</evidence>
<evidence type="ECO:0000256" key="6">
    <source>
        <dbReference type="ARBA" id="ARBA00022692"/>
    </source>
</evidence>
<dbReference type="InterPro" id="IPR005503">
    <property type="entry name" value="FliL"/>
</dbReference>
<keyword evidence="7 10" id="KW-0283">Flagellar rotation</keyword>
<evidence type="ECO:0000313" key="12">
    <source>
        <dbReference type="Proteomes" id="UP001142610"/>
    </source>
</evidence>
<keyword evidence="8" id="KW-1133">Transmembrane helix</keyword>
<dbReference type="GO" id="GO:0009425">
    <property type="term" value="C:bacterial-type flagellum basal body"/>
    <property type="evidence" value="ECO:0007669"/>
    <property type="project" value="InterPro"/>
</dbReference>
<dbReference type="Proteomes" id="UP001142610">
    <property type="component" value="Unassembled WGS sequence"/>
</dbReference>
<evidence type="ECO:0000256" key="1">
    <source>
        <dbReference type="ARBA" id="ARBA00002254"/>
    </source>
</evidence>